<dbReference type="AlphaFoldDB" id="B0VHQ6"/>
<dbReference type="HAMAP" id="MF_01876">
    <property type="entry name" value="PsiMP_glycosidase"/>
    <property type="match status" value="1"/>
</dbReference>
<dbReference type="GO" id="GO:0016798">
    <property type="term" value="F:hydrolase activity, acting on glycosyl bonds"/>
    <property type="evidence" value="ECO:0007669"/>
    <property type="project" value="UniProtKB-KW"/>
</dbReference>
<feature type="binding site" evidence="6">
    <location>
        <begin position="144"/>
        <end position="146"/>
    </location>
    <ligand>
        <name>substrate</name>
    </ligand>
</feature>
<evidence type="ECO:0000256" key="5">
    <source>
        <dbReference type="ARBA" id="ARBA00023295"/>
    </source>
</evidence>
<evidence type="ECO:0000313" key="7">
    <source>
        <dbReference type="EMBL" id="CAO80871.1"/>
    </source>
</evidence>
<dbReference type="InterPro" id="IPR022830">
    <property type="entry name" value="Indigdn_synthA-like"/>
</dbReference>
<dbReference type="GO" id="GO:0046113">
    <property type="term" value="P:nucleobase catabolic process"/>
    <property type="evidence" value="ECO:0007669"/>
    <property type="project" value="UniProtKB-UniRule"/>
</dbReference>
<feature type="binding site" evidence="6">
    <location>
        <position position="90"/>
    </location>
    <ligand>
        <name>substrate</name>
    </ligand>
</feature>
<dbReference type="GO" id="GO:0004730">
    <property type="term" value="F:pseudouridylate synthase activity"/>
    <property type="evidence" value="ECO:0007669"/>
    <property type="project" value="UniProtKB-UniRule"/>
</dbReference>
<proteinExistence type="inferred from homology"/>
<dbReference type="EMBL" id="CU466930">
    <property type="protein sequence ID" value="CAO80871.1"/>
    <property type="molecule type" value="Genomic_DNA"/>
</dbReference>
<dbReference type="Proteomes" id="UP000002019">
    <property type="component" value="Chromosome"/>
</dbReference>
<protein>
    <recommendedName>
        <fullName evidence="6">Pseudouridine-5'-phosphate glycosidase</fullName>
        <shortName evidence="6">PsiMP glycosidase</shortName>
        <ecNumber evidence="6">4.2.1.70</ecNumber>
    </recommendedName>
</protein>
<dbReference type="HOGENOM" id="CLU_012201_0_1_0"/>
<organism evidence="7 8">
    <name type="scientific">Cloacimonas acidaminovorans (strain Evry)</name>
    <dbReference type="NCBI Taxonomy" id="459349"/>
    <lineage>
        <taxon>Bacteria</taxon>
        <taxon>Pseudomonadati</taxon>
        <taxon>Candidatus Cloacimonadota</taxon>
        <taxon>Candidatus Cloacimonadia</taxon>
        <taxon>Candidatus Cloacimonadales</taxon>
        <taxon>Candidatus Cloacimonadaceae</taxon>
        <taxon>Candidatus Cloacimonas</taxon>
    </lineage>
</organism>
<feature type="binding site" evidence="6">
    <location>
        <position position="142"/>
    </location>
    <ligand>
        <name>Mn(2+)</name>
        <dbReference type="ChEBI" id="CHEBI:29035"/>
    </ligand>
</feature>
<keyword evidence="3 6" id="KW-0464">Manganese</keyword>
<evidence type="ECO:0000256" key="6">
    <source>
        <dbReference type="HAMAP-Rule" id="MF_01876"/>
    </source>
</evidence>
<reference evidence="7 8" key="1">
    <citation type="journal article" date="2008" name="J. Bacteriol.">
        <title>'Candidatus Cloacamonas acidaminovorans': genome sequence reconstruction provides a first glimpse of a new bacterial division.</title>
        <authorList>
            <person name="Pelletier E."/>
            <person name="Kreimeyer A."/>
            <person name="Bocs S."/>
            <person name="Rouy Z."/>
            <person name="Gyapay G."/>
            <person name="Chouari R."/>
            <person name="Riviere D."/>
            <person name="Ganesan A."/>
            <person name="Daegelen P."/>
            <person name="Sghir A."/>
            <person name="Cohen G.N."/>
            <person name="Medigue C."/>
            <person name="Weissenbach J."/>
            <person name="Le Paslier D."/>
        </authorList>
    </citation>
    <scope>NUCLEOTIDE SEQUENCE [LARGE SCALE GENOMIC DNA]</scope>
    <source>
        <strain evidence="8">Evry</strain>
    </source>
</reference>
<dbReference type="RefSeq" id="WP_015424729.1">
    <property type="nucleotide sequence ID" value="NC_020449.1"/>
</dbReference>
<evidence type="ECO:0000313" key="8">
    <source>
        <dbReference type="Proteomes" id="UP000002019"/>
    </source>
</evidence>
<evidence type="ECO:0000256" key="3">
    <source>
        <dbReference type="ARBA" id="ARBA00023211"/>
    </source>
</evidence>
<dbReference type="KEGG" id="caci:CLOAM0999"/>
<dbReference type="Pfam" id="PF04227">
    <property type="entry name" value="Indigoidine_A"/>
    <property type="match status" value="1"/>
</dbReference>
<evidence type="ECO:0000256" key="4">
    <source>
        <dbReference type="ARBA" id="ARBA00023239"/>
    </source>
</evidence>
<dbReference type="EC" id="4.2.1.70" evidence="6"/>
<dbReference type="Gene3D" id="3.40.1790.10">
    <property type="entry name" value="Indigoidine synthase domain"/>
    <property type="match status" value="1"/>
</dbReference>
<keyword evidence="2 6" id="KW-0378">Hydrolase</keyword>
<keyword evidence="5 6" id="KW-0326">Glycosidase</keyword>
<dbReference type="GO" id="GO:0005737">
    <property type="term" value="C:cytoplasm"/>
    <property type="evidence" value="ECO:0007669"/>
    <property type="project" value="TreeGrafter"/>
</dbReference>
<keyword evidence="4 6" id="KW-0456">Lyase</keyword>
<dbReference type="InterPro" id="IPR007342">
    <property type="entry name" value="PsuG"/>
</dbReference>
<dbReference type="OrthoDB" id="9805870at2"/>
<evidence type="ECO:0000256" key="2">
    <source>
        <dbReference type="ARBA" id="ARBA00022801"/>
    </source>
</evidence>
<keyword evidence="1 6" id="KW-0479">Metal-binding</keyword>
<evidence type="ECO:0000256" key="1">
    <source>
        <dbReference type="ARBA" id="ARBA00022723"/>
    </source>
</evidence>
<comment type="subunit">
    <text evidence="6">Homotrimer.</text>
</comment>
<dbReference type="PANTHER" id="PTHR42909">
    <property type="entry name" value="ZGC:136858"/>
    <property type="match status" value="1"/>
</dbReference>
<comment type="catalytic activity">
    <reaction evidence="6">
        <text>D-ribose 5-phosphate + uracil = psi-UMP + H2O</text>
        <dbReference type="Rhea" id="RHEA:18337"/>
        <dbReference type="ChEBI" id="CHEBI:15377"/>
        <dbReference type="ChEBI" id="CHEBI:17568"/>
        <dbReference type="ChEBI" id="CHEBI:58380"/>
        <dbReference type="ChEBI" id="CHEBI:78346"/>
        <dbReference type="EC" id="4.2.1.70"/>
    </reaction>
</comment>
<dbReference type="PANTHER" id="PTHR42909:SF1">
    <property type="entry name" value="CARBOHYDRATE KINASE PFKB DOMAIN-CONTAINING PROTEIN"/>
    <property type="match status" value="1"/>
</dbReference>
<name>B0VHQ6_CLOAI</name>
<dbReference type="GO" id="GO:0046872">
    <property type="term" value="F:metal ion binding"/>
    <property type="evidence" value="ECO:0007669"/>
    <property type="project" value="UniProtKB-KW"/>
</dbReference>
<dbReference type="eggNOG" id="COG2313">
    <property type="taxonomic scope" value="Bacteria"/>
</dbReference>
<comment type="similarity">
    <text evidence="6">Belongs to the pseudouridine-5'-phosphate glycosidase family.</text>
</comment>
<dbReference type="SUPFAM" id="SSF110581">
    <property type="entry name" value="Indigoidine synthase A-like"/>
    <property type="match status" value="1"/>
</dbReference>
<sequence length="305" mass="33343">MQLILHISPRIKRAFDKRKPILAMESTVLTHGLPYPKNLDILKTLEELCQELDVEPATIIVLDGKIHIGMTEAEKEILQCKLESGEEVGKFNLRDIPYAVSRKKSGGTTVSATMLIANKAGIKVFATGGIGGVHKFWNETLDISSDLKALAEIPVIVVSAGCKAILDIPATLEVLESYSVPVLGWKTDEFPAFYARTSGKKIEKLESAKDVVNIYQTMRELYPHPTGILVANPVPEKDEIPFAEIEKYISAAIAEAKTKNIAGKELTPFLLATLAEKTKGQSVQSNLALLKNNVIIGAQIAKELQ</sequence>
<feature type="active site" description="Nucleophile" evidence="6">
    <location>
        <position position="163"/>
    </location>
</feature>
<feature type="binding site" evidence="6">
    <location>
        <position position="110"/>
    </location>
    <ligand>
        <name>substrate</name>
    </ligand>
</feature>
<feature type="active site" description="Proton donor" evidence="6">
    <location>
        <position position="25"/>
    </location>
</feature>
<dbReference type="STRING" id="459349.CLOAM0999"/>
<gene>
    <name evidence="7" type="primary">indA</name>
    <name evidence="6" type="synonym">psuG</name>
    <name evidence="7" type="ordered locus">CLOAM0999</name>
</gene>
<keyword evidence="8" id="KW-1185">Reference proteome</keyword>
<accession>B0VHQ6</accession>
<comment type="cofactor">
    <cofactor evidence="6">
        <name>Mn(2+)</name>
        <dbReference type="ChEBI" id="CHEBI:29035"/>
    </cofactor>
    <text evidence="6">Binds 1 Mn(2+) ion per subunit.</text>
</comment>
<comment type="function">
    <text evidence="6">Catalyzes the reversible cleavage of pseudouridine 5'-phosphate (PsiMP) to ribose 5-phosphate and uracil. Functions biologically in the cleavage direction, as part of a pseudouridine degradation pathway.</text>
</comment>